<dbReference type="Pfam" id="PF00392">
    <property type="entry name" value="GntR"/>
    <property type="match status" value="1"/>
</dbReference>
<dbReference type="InterPro" id="IPR015424">
    <property type="entry name" value="PyrdxlP-dep_Trfase"/>
</dbReference>
<dbReference type="GO" id="GO:0003677">
    <property type="term" value="F:DNA binding"/>
    <property type="evidence" value="ECO:0007669"/>
    <property type="project" value="UniProtKB-KW"/>
</dbReference>
<dbReference type="PANTHER" id="PTHR46577:SF1">
    <property type="entry name" value="HTH-TYPE TRANSCRIPTIONAL REGULATORY PROTEIN GABR"/>
    <property type="match status" value="1"/>
</dbReference>
<dbReference type="InterPro" id="IPR051446">
    <property type="entry name" value="HTH_trans_reg/aminotransferase"/>
</dbReference>
<dbReference type="InterPro" id="IPR015421">
    <property type="entry name" value="PyrdxlP-dep_Trfase_major"/>
</dbReference>
<evidence type="ECO:0000256" key="3">
    <source>
        <dbReference type="ARBA" id="ARBA00023015"/>
    </source>
</evidence>
<evidence type="ECO:0000256" key="1">
    <source>
        <dbReference type="ARBA" id="ARBA00005384"/>
    </source>
</evidence>
<comment type="caution">
    <text evidence="7">The sequence shown here is derived from an EMBL/GenBank/DDBJ whole genome shotgun (WGS) entry which is preliminary data.</text>
</comment>
<keyword evidence="7" id="KW-0032">Aminotransferase</keyword>
<dbReference type="PRINTS" id="PR00035">
    <property type="entry name" value="HTHGNTR"/>
</dbReference>
<dbReference type="EMBL" id="JACHGO010000005">
    <property type="protein sequence ID" value="MBB5143836.1"/>
    <property type="molecule type" value="Genomic_DNA"/>
</dbReference>
<keyword evidence="3" id="KW-0805">Transcription regulation</keyword>
<keyword evidence="8" id="KW-1185">Reference proteome</keyword>
<reference evidence="7 8" key="1">
    <citation type="submission" date="2020-08" db="EMBL/GenBank/DDBJ databases">
        <title>Genomic Encyclopedia of Type Strains, Phase IV (KMG-IV): sequencing the most valuable type-strain genomes for metagenomic binning, comparative biology and taxonomic classification.</title>
        <authorList>
            <person name="Goeker M."/>
        </authorList>
    </citation>
    <scope>NUCLEOTIDE SEQUENCE [LARGE SCALE GENOMIC DNA]</scope>
    <source>
        <strain evidence="7 8">DSM 11275</strain>
    </source>
</reference>
<evidence type="ECO:0000259" key="6">
    <source>
        <dbReference type="PROSITE" id="PS50949"/>
    </source>
</evidence>
<accession>A0A7W8C200</accession>
<dbReference type="Proteomes" id="UP000539075">
    <property type="component" value="Unassembled WGS sequence"/>
</dbReference>
<sequence length="478" mass="53301">MWFTPDKKNELPIFRQLYEKIKFLIHSGILKENEKLPSSRFLSKDLGIARSTVLEAYDQLIAEGYLETRQGSGTRVVPGLVALPPPAFDDSKALSAFGGCRIDEVQSENIINFRSGIPDLEAFSQKEWGKIYARVCGALPSSSFRYCGPEGVWALREAISAYLFRMRGLKVSPHRVMITSGSTQGLAMISRLLRKTGEYIFAEDPAHIGMVEVVSRAGLHVQGVPVDEKGMDVSALQRSHAQQSSSNLAFVYTTPSHQYPLGAILPVQRRQSLVRFAREKQCYIIEDDYDSEFRHEGAPTSALYELAPEVVIYLGSFSKILAPALRLGFAIIPEHMICDWKAEKMYTDVHTEALTQHTLAEFLNSGGLERHTWKMKKLYARKRNHALACLKKVFGGAVSVSGQANGLHFVAAFPGLVFTDDLVNNLYEHGVKVIPVDKYSLSRSSKHAHKIILGYSHLPHEEISKGLETIKKITGYAC</sequence>
<dbReference type="InterPro" id="IPR000524">
    <property type="entry name" value="Tscrpt_reg_HTH_GntR"/>
</dbReference>
<dbReference type="CDD" id="cd07377">
    <property type="entry name" value="WHTH_GntR"/>
    <property type="match status" value="1"/>
</dbReference>
<protein>
    <submittedName>
        <fullName evidence="7">GntR family transcriptional regulator/MocR family aminotransferase</fullName>
    </submittedName>
</protein>
<dbReference type="GO" id="GO:0003700">
    <property type="term" value="F:DNA-binding transcription factor activity"/>
    <property type="evidence" value="ECO:0007669"/>
    <property type="project" value="InterPro"/>
</dbReference>
<dbReference type="PANTHER" id="PTHR46577">
    <property type="entry name" value="HTH-TYPE TRANSCRIPTIONAL REGULATORY PROTEIN GABR"/>
    <property type="match status" value="1"/>
</dbReference>
<dbReference type="RefSeq" id="WP_183719704.1">
    <property type="nucleotide sequence ID" value="NZ_JACHGO010000005.1"/>
</dbReference>
<evidence type="ECO:0000256" key="5">
    <source>
        <dbReference type="ARBA" id="ARBA00023163"/>
    </source>
</evidence>
<dbReference type="CDD" id="cd00609">
    <property type="entry name" value="AAT_like"/>
    <property type="match status" value="1"/>
</dbReference>
<evidence type="ECO:0000313" key="7">
    <source>
        <dbReference type="EMBL" id="MBB5143836.1"/>
    </source>
</evidence>
<evidence type="ECO:0000313" key="8">
    <source>
        <dbReference type="Proteomes" id="UP000539075"/>
    </source>
</evidence>
<keyword evidence="2" id="KW-0663">Pyridoxal phosphate</keyword>
<dbReference type="Gene3D" id="3.40.640.10">
    <property type="entry name" value="Type I PLP-dependent aspartate aminotransferase-like (Major domain)"/>
    <property type="match status" value="1"/>
</dbReference>
<name>A0A7W8C200_9BACT</name>
<dbReference type="InterPro" id="IPR004839">
    <property type="entry name" value="Aminotransferase_I/II_large"/>
</dbReference>
<dbReference type="Gene3D" id="1.10.10.10">
    <property type="entry name" value="Winged helix-like DNA-binding domain superfamily/Winged helix DNA-binding domain"/>
    <property type="match status" value="1"/>
</dbReference>
<comment type="similarity">
    <text evidence="1">In the C-terminal section; belongs to the class-I pyridoxal-phosphate-dependent aminotransferase family.</text>
</comment>
<organism evidence="7 8">
    <name type="scientific">Desulfovibrio intestinalis</name>
    <dbReference type="NCBI Taxonomy" id="58621"/>
    <lineage>
        <taxon>Bacteria</taxon>
        <taxon>Pseudomonadati</taxon>
        <taxon>Thermodesulfobacteriota</taxon>
        <taxon>Desulfovibrionia</taxon>
        <taxon>Desulfovibrionales</taxon>
        <taxon>Desulfovibrionaceae</taxon>
        <taxon>Desulfovibrio</taxon>
    </lineage>
</organism>
<evidence type="ECO:0000256" key="2">
    <source>
        <dbReference type="ARBA" id="ARBA00022898"/>
    </source>
</evidence>
<dbReference type="PROSITE" id="PS50949">
    <property type="entry name" value="HTH_GNTR"/>
    <property type="match status" value="1"/>
</dbReference>
<dbReference type="InterPro" id="IPR036388">
    <property type="entry name" value="WH-like_DNA-bd_sf"/>
</dbReference>
<proteinExistence type="inferred from homology"/>
<dbReference type="GO" id="GO:0008483">
    <property type="term" value="F:transaminase activity"/>
    <property type="evidence" value="ECO:0007669"/>
    <property type="project" value="UniProtKB-KW"/>
</dbReference>
<dbReference type="SMART" id="SM00345">
    <property type="entry name" value="HTH_GNTR"/>
    <property type="match status" value="1"/>
</dbReference>
<dbReference type="AlphaFoldDB" id="A0A7W8C200"/>
<dbReference type="Pfam" id="PF00155">
    <property type="entry name" value="Aminotran_1_2"/>
    <property type="match status" value="1"/>
</dbReference>
<dbReference type="InterPro" id="IPR036390">
    <property type="entry name" value="WH_DNA-bd_sf"/>
</dbReference>
<dbReference type="SUPFAM" id="SSF53383">
    <property type="entry name" value="PLP-dependent transferases"/>
    <property type="match status" value="1"/>
</dbReference>
<keyword evidence="5" id="KW-0804">Transcription</keyword>
<dbReference type="GO" id="GO:0030170">
    <property type="term" value="F:pyridoxal phosphate binding"/>
    <property type="evidence" value="ECO:0007669"/>
    <property type="project" value="InterPro"/>
</dbReference>
<evidence type="ECO:0000256" key="4">
    <source>
        <dbReference type="ARBA" id="ARBA00023125"/>
    </source>
</evidence>
<dbReference type="SUPFAM" id="SSF46785">
    <property type="entry name" value="Winged helix' DNA-binding domain"/>
    <property type="match status" value="1"/>
</dbReference>
<feature type="domain" description="HTH gntR-type" evidence="6">
    <location>
        <begin position="11"/>
        <end position="79"/>
    </location>
</feature>
<keyword evidence="4" id="KW-0238">DNA-binding</keyword>
<keyword evidence="7" id="KW-0808">Transferase</keyword>
<gene>
    <name evidence="7" type="ORF">HNQ38_001936</name>
</gene>